<keyword evidence="3" id="KW-0240">DNA-directed RNA polymerase</keyword>
<dbReference type="Gene3D" id="1.10.1740.10">
    <property type="match status" value="1"/>
</dbReference>
<accession>A0A852VM79</accession>
<dbReference type="GO" id="GO:0000428">
    <property type="term" value="C:DNA-directed RNA polymerase complex"/>
    <property type="evidence" value="ECO:0007669"/>
    <property type="project" value="UniProtKB-KW"/>
</dbReference>
<feature type="compositionally biased region" description="Low complexity" evidence="1">
    <location>
        <begin position="121"/>
        <end position="135"/>
    </location>
</feature>
<feature type="compositionally biased region" description="Pro residues" evidence="1">
    <location>
        <begin position="136"/>
        <end position="151"/>
    </location>
</feature>
<evidence type="ECO:0000256" key="1">
    <source>
        <dbReference type="SAM" id="MobiDB-lite"/>
    </source>
</evidence>
<name>A0A852VM79_9MICO</name>
<dbReference type="PANTHER" id="PTHR30173:SF43">
    <property type="entry name" value="ECF RNA POLYMERASE SIGMA FACTOR SIGI-RELATED"/>
    <property type="match status" value="1"/>
</dbReference>
<comment type="caution">
    <text evidence="3">The sequence shown here is derived from an EMBL/GenBank/DDBJ whole genome shotgun (WGS) entry which is preliminary data.</text>
</comment>
<dbReference type="AlphaFoldDB" id="A0A852VM79"/>
<feature type="compositionally biased region" description="Low complexity" evidence="1">
    <location>
        <begin position="152"/>
        <end position="162"/>
    </location>
</feature>
<dbReference type="EMBL" id="JACCAE010000001">
    <property type="protein sequence ID" value="NYF98132.1"/>
    <property type="molecule type" value="Genomic_DNA"/>
</dbReference>
<dbReference type="Proteomes" id="UP000554054">
    <property type="component" value="Unassembled WGS sequence"/>
</dbReference>
<protein>
    <submittedName>
        <fullName evidence="3">DNA-directed RNA polymerase specialized sigma24 family protein</fullName>
    </submittedName>
</protein>
<keyword evidence="3" id="KW-0804">Transcription</keyword>
<dbReference type="InterPro" id="IPR013325">
    <property type="entry name" value="RNA_pol_sigma_r2"/>
</dbReference>
<dbReference type="InterPro" id="IPR052704">
    <property type="entry name" value="ECF_Sigma-70_Domain"/>
</dbReference>
<dbReference type="GO" id="GO:0006352">
    <property type="term" value="P:DNA-templated transcription initiation"/>
    <property type="evidence" value="ECO:0007669"/>
    <property type="project" value="InterPro"/>
</dbReference>
<dbReference type="InterPro" id="IPR007627">
    <property type="entry name" value="RNA_pol_sigma70_r2"/>
</dbReference>
<reference evidence="3 4" key="1">
    <citation type="submission" date="2020-07" db="EMBL/GenBank/DDBJ databases">
        <title>Sequencing the genomes of 1000 actinobacteria strains.</title>
        <authorList>
            <person name="Klenk H.-P."/>
        </authorList>
    </citation>
    <scope>NUCLEOTIDE SEQUENCE [LARGE SCALE GENOMIC DNA]</scope>
    <source>
        <strain evidence="3 4">DSM 26154</strain>
    </source>
</reference>
<evidence type="ECO:0000259" key="2">
    <source>
        <dbReference type="Pfam" id="PF04542"/>
    </source>
</evidence>
<dbReference type="Pfam" id="PF04542">
    <property type="entry name" value="Sigma70_r2"/>
    <property type="match status" value="1"/>
</dbReference>
<dbReference type="GO" id="GO:0016987">
    <property type="term" value="F:sigma factor activity"/>
    <property type="evidence" value="ECO:0007669"/>
    <property type="project" value="TreeGrafter"/>
</dbReference>
<proteinExistence type="predicted"/>
<organism evidence="3 4">
    <name type="scientific">Janibacter cremeus</name>
    <dbReference type="NCBI Taxonomy" id="1285192"/>
    <lineage>
        <taxon>Bacteria</taxon>
        <taxon>Bacillati</taxon>
        <taxon>Actinomycetota</taxon>
        <taxon>Actinomycetes</taxon>
        <taxon>Micrococcales</taxon>
        <taxon>Intrasporangiaceae</taxon>
        <taxon>Janibacter</taxon>
    </lineage>
</organism>
<evidence type="ECO:0000313" key="3">
    <source>
        <dbReference type="EMBL" id="NYF98132.1"/>
    </source>
</evidence>
<sequence>MDHAHEHDHTQAFEAERPRLIGLATRILGDHAEAQDIAQQAWLRLHGTDARIDSLPAWLTTVTSRLFLDRLKSRTPEPHDEVDVLDRAPDTADAVALADTVGIALKVVIDRLTPGERVAFATTASASSSRRSQPSSTPPRLPPASSPPAPGPRSASPRARTG</sequence>
<gene>
    <name evidence="3" type="ORF">BJY20_001524</name>
</gene>
<evidence type="ECO:0000313" key="4">
    <source>
        <dbReference type="Proteomes" id="UP000554054"/>
    </source>
</evidence>
<dbReference type="SUPFAM" id="SSF88946">
    <property type="entry name" value="Sigma2 domain of RNA polymerase sigma factors"/>
    <property type="match status" value="1"/>
</dbReference>
<feature type="domain" description="RNA polymerase sigma-70 region 2" evidence="2">
    <location>
        <begin position="13"/>
        <end position="75"/>
    </location>
</feature>
<keyword evidence="4" id="KW-1185">Reference proteome</keyword>
<dbReference type="RefSeq" id="WP_343062811.1">
    <property type="nucleotide sequence ID" value="NZ_JACCAE010000001.1"/>
</dbReference>
<feature type="region of interest" description="Disordered" evidence="1">
    <location>
        <begin position="121"/>
        <end position="162"/>
    </location>
</feature>
<dbReference type="PANTHER" id="PTHR30173">
    <property type="entry name" value="SIGMA 19 FACTOR"/>
    <property type="match status" value="1"/>
</dbReference>